<dbReference type="Proteomes" id="UP001190700">
    <property type="component" value="Unassembled WGS sequence"/>
</dbReference>
<name>A0AAE0GF78_9CHLO</name>
<reference evidence="1 2" key="1">
    <citation type="journal article" date="2015" name="Genome Biol. Evol.">
        <title>Comparative Genomics of a Bacterivorous Green Alga Reveals Evolutionary Causalities and Consequences of Phago-Mixotrophic Mode of Nutrition.</title>
        <authorList>
            <person name="Burns J.A."/>
            <person name="Paasch A."/>
            <person name="Narechania A."/>
            <person name="Kim E."/>
        </authorList>
    </citation>
    <scope>NUCLEOTIDE SEQUENCE [LARGE SCALE GENOMIC DNA]</scope>
    <source>
        <strain evidence="1 2">PLY_AMNH</strain>
    </source>
</reference>
<protein>
    <submittedName>
        <fullName evidence="1">Uncharacterized protein</fullName>
    </submittedName>
</protein>
<organism evidence="1 2">
    <name type="scientific">Cymbomonas tetramitiformis</name>
    <dbReference type="NCBI Taxonomy" id="36881"/>
    <lineage>
        <taxon>Eukaryota</taxon>
        <taxon>Viridiplantae</taxon>
        <taxon>Chlorophyta</taxon>
        <taxon>Pyramimonadophyceae</taxon>
        <taxon>Pyramimonadales</taxon>
        <taxon>Pyramimonadaceae</taxon>
        <taxon>Cymbomonas</taxon>
    </lineage>
</organism>
<keyword evidence="2" id="KW-1185">Reference proteome</keyword>
<dbReference type="AlphaFoldDB" id="A0AAE0GF78"/>
<evidence type="ECO:0000313" key="1">
    <source>
        <dbReference type="EMBL" id="KAK3276840.1"/>
    </source>
</evidence>
<evidence type="ECO:0000313" key="2">
    <source>
        <dbReference type="Proteomes" id="UP001190700"/>
    </source>
</evidence>
<accession>A0AAE0GF78</accession>
<gene>
    <name evidence="1" type="ORF">CYMTET_15117</name>
</gene>
<sequence length="433" mass="49233">MKLKCHMSTAGAGTAEMGFVMIECGTGEQILRWLAYTACSRLAYLKGDVPQMYVPQSVLSMEGMILDVDTVINELYVDGDGLYVEFSSGPEAFKSRWEGRPNTPPFQWGEEGIVGPSDHEWLEELDLKAYGVDKLVNEDLVAQNPAALEQDLHATKEVLKQYAGGLQAIFKYYESQGDTDARDLDRMNLSQFRSLFLDSRVTTDSFKSAMIDENFQKTLEALQSANLTSKKHEHAYVINLQEFMIGLVYVANAKYAMGLEGPGHGYSELSVKLTHVLTDFVFANVAPGISERLKSLEAAITPNSQLLLKKGRRLTEQTLDSCQLRRVASAERRLDVKYLTTHLKKWEIIDKHIDLNTCMQLLLFAKHNEYEVTKMELKKHPLEVNYDEFERLLLAIAYHMYKAQQRDEPFEEYLGELLDDIYKKAGVLVEIRK</sequence>
<dbReference type="EMBL" id="LGRX02006363">
    <property type="protein sequence ID" value="KAK3276840.1"/>
    <property type="molecule type" value="Genomic_DNA"/>
</dbReference>
<dbReference type="Gene3D" id="1.10.238.10">
    <property type="entry name" value="EF-hand"/>
    <property type="match status" value="1"/>
</dbReference>
<proteinExistence type="predicted"/>
<comment type="caution">
    <text evidence="1">The sequence shown here is derived from an EMBL/GenBank/DDBJ whole genome shotgun (WGS) entry which is preliminary data.</text>
</comment>